<reference evidence="2" key="1">
    <citation type="submission" date="2022-10" db="EMBL/GenBank/DDBJ databases">
        <title>Genome assembly of Pristionchus species.</title>
        <authorList>
            <person name="Yoshida K."/>
            <person name="Sommer R.J."/>
        </authorList>
    </citation>
    <scope>NUCLEOTIDE SEQUENCE [LARGE SCALE GENOMIC DNA]</scope>
    <source>
        <strain evidence="2">RS5460</strain>
    </source>
</reference>
<evidence type="ECO:0000313" key="1">
    <source>
        <dbReference type="EMBL" id="GMR29968.1"/>
    </source>
</evidence>
<organism evidence="1 2">
    <name type="scientific">Pristionchus mayeri</name>
    <dbReference type="NCBI Taxonomy" id="1317129"/>
    <lineage>
        <taxon>Eukaryota</taxon>
        <taxon>Metazoa</taxon>
        <taxon>Ecdysozoa</taxon>
        <taxon>Nematoda</taxon>
        <taxon>Chromadorea</taxon>
        <taxon>Rhabditida</taxon>
        <taxon>Rhabditina</taxon>
        <taxon>Diplogasteromorpha</taxon>
        <taxon>Diplogasteroidea</taxon>
        <taxon>Neodiplogasteridae</taxon>
        <taxon>Pristionchus</taxon>
    </lineage>
</organism>
<dbReference type="AlphaFoldDB" id="A0AAN4Z110"/>
<dbReference type="EMBL" id="BTRK01000001">
    <property type="protein sequence ID" value="GMR29968.1"/>
    <property type="molecule type" value="Genomic_DNA"/>
</dbReference>
<feature type="non-terminal residue" evidence="1">
    <location>
        <position position="141"/>
    </location>
</feature>
<sequence length="141" mass="15580">MSSCSLLQLPRLSVWITADGRVISGMLSLYIRAAALNEEYCSKMRVWGSFFCLPVTGVWKISGSDCFVLIGSSLLCVLKETELDLLVVPSSRIYSFTDEIVTVAYTSCKEISSLQYLFELGLILRSGRTICVTASIDDTNQ</sequence>
<accession>A0AAN4Z110</accession>
<keyword evidence="2" id="KW-1185">Reference proteome</keyword>
<comment type="caution">
    <text evidence="1">The sequence shown here is derived from an EMBL/GenBank/DDBJ whole genome shotgun (WGS) entry which is preliminary data.</text>
</comment>
<name>A0AAN4Z110_9BILA</name>
<proteinExistence type="predicted"/>
<gene>
    <name evidence="1" type="ORF">PMAYCL1PPCAC_00163</name>
</gene>
<dbReference type="Proteomes" id="UP001328107">
    <property type="component" value="Unassembled WGS sequence"/>
</dbReference>
<protein>
    <submittedName>
        <fullName evidence="1">Uncharacterized protein</fullName>
    </submittedName>
</protein>
<evidence type="ECO:0000313" key="2">
    <source>
        <dbReference type="Proteomes" id="UP001328107"/>
    </source>
</evidence>